<reference evidence="5" key="1">
    <citation type="submission" date="2024-02" db="UniProtKB">
        <authorList>
            <consortium name="WormBaseParasite"/>
        </authorList>
    </citation>
    <scope>IDENTIFICATION</scope>
</reference>
<feature type="region of interest" description="Disordered" evidence="2">
    <location>
        <begin position="519"/>
        <end position="540"/>
    </location>
</feature>
<keyword evidence="4" id="KW-1185">Reference proteome</keyword>
<accession>A0AAF5I0F9</accession>
<dbReference type="AlphaFoldDB" id="A0AAF5I0F9"/>
<dbReference type="InterPro" id="IPR000719">
    <property type="entry name" value="Prot_kinase_dom"/>
</dbReference>
<dbReference type="GO" id="GO:0005524">
    <property type="term" value="F:ATP binding"/>
    <property type="evidence" value="ECO:0007669"/>
    <property type="project" value="UniProtKB-UniRule"/>
</dbReference>
<dbReference type="Pfam" id="PF00069">
    <property type="entry name" value="Pkinase"/>
    <property type="match status" value="1"/>
</dbReference>
<dbReference type="SUPFAM" id="SSF56112">
    <property type="entry name" value="Protein kinase-like (PK-like)"/>
    <property type="match status" value="1"/>
</dbReference>
<dbReference type="InterPro" id="IPR050235">
    <property type="entry name" value="CK1_Ser-Thr_kinase"/>
</dbReference>
<dbReference type="PROSITE" id="PS50011">
    <property type="entry name" value="PROTEIN_KINASE_DOM"/>
    <property type="match status" value="1"/>
</dbReference>
<feature type="compositionally biased region" description="Basic and acidic residues" evidence="2">
    <location>
        <begin position="23"/>
        <end position="34"/>
    </location>
</feature>
<dbReference type="InterPro" id="IPR011009">
    <property type="entry name" value="Kinase-like_dom_sf"/>
</dbReference>
<protein>
    <submittedName>
        <fullName evidence="5">Protein kinase domain-containing protein</fullName>
    </submittedName>
</protein>
<keyword evidence="1" id="KW-0547">Nucleotide-binding</keyword>
<keyword evidence="1" id="KW-0067">ATP-binding</keyword>
<dbReference type="GO" id="GO:0004672">
    <property type="term" value="F:protein kinase activity"/>
    <property type="evidence" value="ECO:0007669"/>
    <property type="project" value="InterPro"/>
</dbReference>
<sequence length="909" mass="103496">MINWMKIPNAVRKIIKPTSHNQKGNDNDMRREDSSTTASEDFSVNDTSSSNYNKLTSSFTDESYIEETSLSSDTESSSSTSNDDEIFVSGKEIGPSLVVVDRLGKGGFGVVYKVCHTIDEDRKEYYAMKVSSKKNHLYDIEHEIFVLNNMKGSPYFCKTYIFGKLFDRTIIVMTMLGSTLNEIRKKQKSLSYSLYTTAALGLQCLGAIEHLHQKFFLHNDIKGHNFATGINENSKNIYLFDFGLSESLVIINRSKDEYAFKSEVRTKKFSGTHIYASPYHNHGYTRSFRDDLYSFFYMLVEFYKGTLPWRNLPSSLCGFFQIRFENKLLSLLPLEFLHIYKYIRSLQFDDMPDYEYEKYRKIPIEQLASDAVFEQAEQAKLQPKTGNRFIDMLHENGIPIGSSLKGIEQALKTQREIENNDPTEQIAKAVFEKFQKQILPGLVANMIAGKNPFQMPGGGPMTRMMAQAPTVVNPNDPPLGSELGKYLKDNFEKSVRRLQTNQFAMNPVIAERLGDNVRRSEMPSTPIDINNNDDYVDDSDEVESFPTRIKHLDVDKYSDNENFDDVFKRRRRPRATDMEESINRLIAADQKAALVLGLNDLDLDSENGVVTNVRKAPIELSTNFKNELVPMMTAEEVTYALSNPEELLSPIKPLANPNPQPGFVMPRKVPKRPRKMLPLIIGVTNDDDFLNKGRNTFLPNENIETLIGNDKSFPEDIKPKSPFLSETRKHPSKGYQYESLIALFEGTDLAEKLDKPSFMSNEQRGYINTRGNAITTYPRMYAAKIFGDEPNIYDKKTKQIVEERQIPPLFFVPKGKHTRLRWVTATEQEIPGIGSRFIIPSLDPTRPAINSVLSTQGKERNEYETTWKIPNTWQSGDIFGISMNTKSEKLIGGDGVVDFPAIGRDVIFG</sequence>
<evidence type="ECO:0000256" key="2">
    <source>
        <dbReference type="SAM" id="MobiDB-lite"/>
    </source>
</evidence>
<feature type="binding site" evidence="1">
    <location>
        <position position="129"/>
    </location>
    <ligand>
        <name>ATP</name>
        <dbReference type="ChEBI" id="CHEBI:30616"/>
    </ligand>
</feature>
<dbReference type="PANTHER" id="PTHR11909">
    <property type="entry name" value="CASEIN KINASE-RELATED"/>
    <property type="match status" value="1"/>
</dbReference>
<evidence type="ECO:0000259" key="3">
    <source>
        <dbReference type="PROSITE" id="PS50011"/>
    </source>
</evidence>
<evidence type="ECO:0000313" key="4">
    <source>
        <dbReference type="Proteomes" id="UP000035681"/>
    </source>
</evidence>
<dbReference type="Proteomes" id="UP000035681">
    <property type="component" value="Unplaced"/>
</dbReference>
<name>A0AAF5I0F9_STRER</name>
<evidence type="ECO:0000256" key="1">
    <source>
        <dbReference type="PROSITE-ProRule" id="PRU10141"/>
    </source>
</evidence>
<dbReference type="WBParaSite" id="TCONS_00007360.p1">
    <property type="protein sequence ID" value="TCONS_00007360.p1"/>
    <property type="gene ID" value="XLOC_005393"/>
</dbReference>
<feature type="region of interest" description="Disordered" evidence="2">
    <location>
        <begin position="13"/>
        <end position="49"/>
    </location>
</feature>
<organism evidence="4 5">
    <name type="scientific">Strongyloides stercoralis</name>
    <name type="common">Threadworm</name>
    <dbReference type="NCBI Taxonomy" id="6248"/>
    <lineage>
        <taxon>Eukaryota</taxon>
        <taxon>Metazoa</taxon>
        <taxon>Ecdysozoa</taxon>
        <taxon>Nematoda</taxon>
        <taxon>Chromadorea</taxon>
        <taxon>Rhabditida</taxon>
        <taxon>Tylenchina</taxon>
        <taxon>Panagrolaimomorpha</taxon>
        <taxon>Strongyloidoidea</taxon>
        <taxon>Strongyloididae</taxon>
        <taxon>Strongyloides</taxon>
    </lineage>
</organism>
<dbReference type="PROSITE" id="PS00107">
    <property type="entry name" value="PROTEIN_KINASE_ATP"/>
    <property type="match status" value="1"/>
</dbReference>
<feature type="compositionally biased region" description="Polar residues" evidence="2">
    <location>
        <begin position="35"/>
        <end position="49"/>
    </location>
</feature>
<evidence type="ECO:0000313" key="5">
    <source>
        <dbReference type="WBParaSite" id="TCONS_00007360.p1"/>
    </source>
</evidence>
<feature type="domain" description="Protein kinase" evidence="3">
    <location>
        <begin position="97"/>
        <end position="381"/>
    </location>
</feature>
<dbReference type="InterPro" id="IPR017441">
    <property type="entry name" value="Protein_kinase_ATP_BS"/>
</dbReference>
<dbReference type="SMART" id="SM00220">
    <property type="entry name" value="S_TKc"/>
    <property type="match status" value="1"/>
</dbReference>
<proteinExistence type="predicted"/>
<dbReference type="Gene3D" id="1.10.510.10">
    <property type="entry name" value="Transferase(Phosphotransferase) domain 1"/>
    <property type="match status" value="1"/>
</dbReference>